<dbReference type="AlphaFoldDB" id="A0AAV7PEY8"/>
<comment type="caution">
    <text evidence="1">The sequence shown here is derived from an EMBL/GenBank/DDBJ whole genome shotgun (WGS) entry which is preliminary data.</text>
</comment>
<evidence type="ECO:0000313" key="2">
    <source>
        <dbReference type="Proteomes" id="UP001066276"/>
    </source>
</evidence>
<keyword evidence="2" id="KW-1185">Reference proteome</keyword>
<reference evidence="1" key="1">
    <citation type="journal article" date="2022" name="bioRxiv">
        <title>Sequencing and chromosome-scale assembly of the giantPleurodeles waltlgenome.</title>
        <authorList>
            <person name="Brown T."/>
            <person name="Elewa A."/>
            <person name="Iarovenko S."/>
            <person name="Subramanian E."/>
            <person name="Araus A.J."/>
            <person name="Petzold A."/>
            <person name="Susuki M."/>
            <person name="Suzuki K.-i.T."/>
            <person name="Hayashi T."/>
            <person name="Toyoda A."/>
            <person name="Oliveira C."/>
            <person name="Osipova E."/>
            <person name="Leigh N.D."/>
            <person name="Simon A."/>
            <person name="Yun M.H."/>
        </authorList>
    </citation>
    <scope>NUCLEOTIDE SEQUENCE</scope>
    <source>
        <strain evidence="1">20211129_DDA</strain>
        <tissue evidence="1">Liver</tissue>
    </source>
</reference>
<name>A0AAV7PEY8_PLEWA</name>
<evidence type="ECO:0000313" key="1">
    <source>
        <dbReference type="EMBL" id="KAJ1126833.1"/>
    </source>
</evidence>
<sequence length="222" mass="23373">MWGPAYVRGAPRLGTRSRRGAVQVTVGRGGPSVVGLLHAHTPTTGAARLHPPVPPKVQLLCRRGSPPALMAVHSLARRCVSDLGCARPKGRGQSLTGPEAQRQGARWRSVAARTVGAAALSGHLYRGQKIQQVLTWISGPGPSATSQGPQILAESSDQPPPLLLRATGGSHLVRRCAPARCFLRCPAQAPVPAAVAPWFLWFLGRAAVRQKAPMAAQTMLAV</sequence>
<organism evidence="1 2">
    <name type="scientific">Pleurodeles waltl</name>
    <name type="common">Iberian ribbed newt</name>
    <dbReference type="NCBI Taxonomy" id="8319"/>
    <lineage>
        <taxon>Eukaryota</taxon>
        <taxon>Metazoa</taxon>
        <taxon>Chordata</taxon>
        <taxon>Craniata</taxon>
        <taxon>Vertebrata</taxon>
        <taxon>Euteleostomi</taxon>
        <taxon>Amphibia</taxon>
        <taxon>Batrachia</taxon>
        <taxon>Caudata</taxon>
        <taxon>Salamandroidea</taxon>
        <taxon>Salamandridae</taxon>
        <taxon>Pleurodelinae</taxon>
        <taxon>Pleurodeles</taxon>
    </lineage>
</organism>
<protein>
    <submittedName>
        <fullName evidence="1">Uncharacterized protein</fullName>
    </submittedName>
</protein>
<dbReference type="Proteomes" id="UP001066276">
    <property type="component" value="Chromosome 7"/>
</dbReference>
<proteinExistence type="predicted"/>
<dbReference type="EMBL" id="JANPWB010000011">
    <property type="protein sequence ID" value="KAJ1126833.1"/>
    <property type="molecule type" value="Genomic_DNA"/>
</dbReference>
<accession>A0AAV7PEY8</accession>
<gene>
    <name evidence="1" type="ORF">NDU88_005239</name>
</gene>